<evidence type="ECO:0000313" key="3">
    <source>
        <dbReference type="EMBL" id="QFQ01554.1"/>
    </source>
</evidence>
<evidence type="ECO:0000256" key="1">
    <source>
        <dbReference type="SAM" id="MobiDB-lite"/>
    </source>
</evidence>
<dbReference type="EMBL" id="CP045032">
    <property type="protein sequence ID" value="QFQ01554.1"/>
    <property type="molecule type" value="Genomic_DNA"/>
</dbReference>
<sequence>MNTHHPNSMPPAVRAPHADPFGQFRGAPLDRRRRAKYSAVLFGLFLLFAAIPFMLDAKLPDRAGGAEDADEAMATNLSTTYTEWKLRFGALDDQCQVDRGVADTMTVNYDCGQWKAQIMGMAEVESGNDAIATALSRSVRVINASATGDMGAHKITDEALKINPEVLQRSGAKDVWMSDPYSSEQTAGDGAGGHDASELSHYTVGFYKPMVEDDSQGLLVTVQVSGEQLDEAHARAEQLVETARLAPSSEVNSAGGSDV</sequence>
<keyword evidence="2" id="KW-1133">Transmembrane helix</keyword>
<reference evidence="4" key="1">
    <citation type="submission" date="2019-10" db="EMBL/GenBank/DDBJ databases">
        <title>Complete genome sequence of Corynebacterium urogenitalis DSM 108747, isolated from the genital tract of a cow.</title>
        <authorList>
            <person name="Ruckert C."/>
            <person name="Ballas P."/>
            <person name="Wagener K."/>
            <person name="Drillich M."/>
            <person name="Kaempfer P."/>
            <person name="Busse H.-J."/>
            <person name="Ehling-Schulz M."/>
        </authorList>
    </citation>
    <scope>NUCLEOTIDE SEQUENCE [LARGE SCALE GENOMIC DNA]</scope>
    <source>
        <strain evidence="4">LMM 1652</strain>
    </source>
</reference>
<dbReference type="KEGG" id="cuo:CUROG_00750"/>
<keyword evidence="4" id="KW-1185">Reference proteome</keyword>
<dbReference type="AlphaFoldDB" id="A0A5J6Z3J6"/>
<protein>
    <submittedName>
        <fullName evidence="3">Uncharacterized protein</fullName>
    </submittedName>
</protein>
<proteinExistence type="predicted"/>
<evidence type="ECO:0000313" key="4">
    <source>
        <dbReference type="Proteomes" id="UP000326711"/>
    </source>
</evidence>
<dbReference type="OrthoDB" id="4426313at2"/>
<feature type="transmembrane region" description="Helical" evidence="2">
    <location>
        <begin position="37"/>
        <end position="55"/>
    </location>
</feature>
<organism evidence="3 4">
    <name type="scientific">Corynebacterium urogenitale</name>
    <dbReference type="NCBI Taxonomy" id="2487892"/>
    <lineage>
        <taxon>Bacteria</taxon>
        <taxon>Bacillati</taxon>
        <taxon>Actinomycetota</taxon>
        <taxon>Actinomycetes</taxon>
        <taxon>Mycobacteriales</taxon>
        <taxon>Corynebacteriaceae</taxon>
        <taxon>Corynebacterium</taxon>
    </lineage>
</organism>
<keyword evidence="2" id="KW-0812">Transmembrane</keyword>
<evidence type="ECO:0000256" key="2">
    <source>
        <dbReference type="SAM" id="Phobius"/>
    </source>
</evidence>
<dbReference type="Proteomes" id="UP000326711">
    <property type="component" value="Chromosome"/>
</dbReference>
<dbReference type="RefSeq" id="WP_151902043.1">
    <property type="nucleotide sequence ID" value="NZ_CP045032.1"/>
</dbReference>
<name>A0A5J6Z3J6_9CORY</name>
<feature type="region of interest" description="Disordered" evidence="1">
    <location>
        <begin position="1"/>
        <end position="20"/>
    </location>
</feature>
<keyword evidence="2" id="KW-0472">Membrane</keyword>
<gene>
    <name evidence="3" type="ORF">CUROG_00750</name>
</gene>
<accession>A0A5J6Z3J6</accession>